<evidence type="ECO:0000313" key="2">
    <source>
        <dbReference type="EMBL" id="RDE07100.1"/>
    </source>
</evidence>
<name>A0A369W179_9SPHN</name>
<protein>
    <recommendedName>
        <fullName evidence="4">DUF3108 domain-containing protein</fullName>
    </recommendedName>
</protein>
<keyword evidence="3" id="KW-1185">Reference proteome</keyword>
<evidence type="ECO:0000256" key="1">
    <source>
        <dbReference type="SAM" id="SignalP"/>
    </source>
</evidence>
<proteinExistence type="predicted"/>
<evidence type="ECO:0000313" key="3">
    <source>
        <dbReference type="Proteomes" id="UP000253918"/>
    </source>
</evidence>
<reference evidence="2 3" key="1">
    <citation type="submission" date="2018-07" db="EMBL/GenBank/DDBJ databases">
        <title>a novel species of Sphingomonas isolated from the rhizosphere soil of Araceae plant.</title>
        <authorList>
            <person name="Zhiyong W."/>
            <person name="Qinglan Z."/>
            <person name="Zhiwei F."/>
            <person name="Ding X."/>
            <person name="Gejiao W."/>
            <person name="Shixue Z."/>
        </authorList>
    </citation>
    <scope>NUCLEOTIDE SEQUENCE [LARGE SCALE GENOMIC DNA]</scope>
    <source>
        <strain evidence="2 3">WZY 27</strain>
    </source>
</reference>
<organism evidence="2 3">
    <name type="scientific">Sphingomonas aracearum</name>
    <dbReference type="NCBI Taxonomy" id="2283317"/>
    <lineage>
        <taxon>Bacteria</taxon>
        <taxon>Pseudomonadati</taxon>
        <taxon>Pseudomonadota</taxon>
        <taxon>Alphaproteobacteria</taxon>
        <taxon>Sphingomonadales</taxon>
        <taxon>Sphingomonadaceae</taxon>
        <taxon>Sphingomonas</taxon>
    </lineage>
</organism>
<accession>A0A369W179</accession>
<gene>
    <name evidence="2" type="ORF">DVW87_05450</name>
</gene>
<dbReference type="Proteomes" id="UP000253918">
    <property type="component" value="Unassembled WGS sequence"/>
</dbReference>
<comment type="caution">
    <text evidence="2">The sequence shown here is derived from an EMBL/GenBank/DDBJ whole genome shotgun (WGS) entry which is preliminary data.</text>
</comment>
<feature type="signal peptide" evidence="1">
    <location>
        <begin position="1"/>
        <end position="19"/>
    </location>
</feature>
<evidence type="ECO:0008006" key="4">
    <source>
        <dbReference type="Google" id="ProtNLM"/>
    </source>
</evidence>
<dbReference type="EMBL" id="QQNB01000001">
    <property type="protein sequence ID" value="RDE07100.1"/>
    <property type="molecule type" value="Genomic_DNA"/>
</dbReference>
<keyword evidence="1" id="KW-0732">Signal</keyword>
<feature type="chain" id="PRO_5016621272" description="DUF3108 domain-containing protein" evidence="1">
    <location>
        <begin position="20"/>
        <end position="273"/>
    </location>
</feature>
<sequence>MVSAIVALILATATQQADARPPAPAPSATNAPSDEQRIAQSASLGRLLYTFDRAAWVSSDALTDTVPKDRLTGIGGYVVEPSDAQTLRVTYYRGSAAAAQAFFVAEVREGKVVRKELLATPVALTAAQVRLARAREVAADRARERSYKPCTPVPFNTVVLPSRDDGPVAVYLLSAQQDAKTYPMGGNYRVIVGPDGKVLASRPYSVSCLNLTVPQLPAGAKPVGFMVNHLLDPVPTELHVLASYHLRMPVFVTTPDKRSWQVQGSSIRQAAPK</sequence>
<dbReference type="AlphaFoldDB" id="A0A369W179"/>